<dbReference type="RefSeq" id="WP_393172435.1">
    <property type="nucleotide sequence ID" value="NZ_JBICRM010000026.1"/>
</dbReference>
<keyword evidence="3" id="KW-1185">Reference proteome</keyword>
<name>A0ABW7ALD8_9ACTN</name>
<reference evidence="2 3" key="1">
    <citation type="submission" date="2024-10" db="EMBL/GenBank/DDBJ databases">
        <authorList>
            <person name="Topkara A.R."/>
            <person name="Saygin H."/>
        </authorList>
    </citation>
    <scope>NUCLEOTIDE SEQUENCE [LARGE SCALE GENOMIC DNA]</scope>
    <source>
        <strain evidence="2 3">M3C6</strain>
    </source>
</reference>
<dbReference type="SUPFAM" id="SSF48452">
    <property type="entry name" value="TPR-like"/>
    <property type="match status" value="1"/>
</dbReference>
<sequence>MSPGSAADLVRQARERLEASPDEAIRQFRDAVALLRKVKTGEDAVTKAEALVSLGKAYMARQAGVRADNVEQAIKWYDAALRFLYHRPFRGTADDHLISESERVRALLAIAYDERVLGSREENLSRILVHTDSVDLDDEEDTELRAMTRMLRGKAYRDRSDAQGLGVIDHDTALYFFRDALRQLDGREETRTWADVHLEIGKTLLRPAAGRDDTPWTDAAEHLQKALDGYARIGWAVGIAAVHEQLGNYCLRRDGTDFREKALDHYSLAVRHLSPDDNPTQWAQVQAAMARLALDGGSDAIDVALSHFASALDALTRSEHAAMRLTALIEPAFLQLDAGRWESAAASFEEALELALAGVNQAKTMTGRRAAVSDISDLAHGLAYSHYRRGNLDEAVIALESGRARLLAETLQWTDPDGAALTAAQRRQLARITRRIQELESAQYGGMSSVEGNDRLGVLRARRNTIVDRIQRSQRRHAAPKRPELSEIAPDEPGTALVVPLIGPVGSTIFILTAADRHVAPENVLELPENTAAEIDRWLGGGDTSPGWLHAYQHRNDGAMQQELWRTVMLDVCGDLWDTFAGRLWDRLRELGISRVTFVPTAGLQFLPLHAAAPRGPGPARSFMDDVTVTYAPSAYVLAVSKRRGTARTIRGPALLAGVTRYEELPPLPSVKDELDLIGAALGSSTILLDEQASRKQVLRQLAGASIVHLACHGAAWALGGAIFRMAWSPPPVLHLWNEGLSFQDILLQDLHKVRLVCLSACDTGMVDESLPWDEFEGLANVFLQAGAAAVVSSLWAVDDRSTALLMQRFYENLRQRDQDPAAALRAAQLWLRDSTRASLAAVYEQRIEEGHGQFVDAYSDLALGGDGDERPYAHPFYWAPFTLTGQ</sequence>
<organism evidence="2 3">
    <name type="scientific">Nonomuraea marmarensis</name>
    <dbReference type="NCBI Taxonomy" id="3351344"/>
    <lineage>
        <taxon>Bacteria</taxon>
        <taxon>Bacillati</taxon>
        <taxon>Actinomycetota</taxon>
        <taxon>Actinomycetes</taxon>
        <taxon>Streptosporangiales</taxon>
        <taxon>Streptosporangiaceae</taxon>
        <taxon>Nonomuraea</taxon>
    </lineage>
</organism>
<comment type="caution">
    <text evidence="2">The sequence shown here is derived from an EMBL/GenBank/DDBJ whole genome shotgun (WGS) entry which is preliminary data.</text>
</comment>
<feature type="domain" description="CHAT" evidence="1">
    <location>
        <begin position="573"/>
        <end position="887"/>
    </location>
</feature>
<gene>
    <name evidence="2" type="ORF">ACFLIM_33820</name>
</gene>
<protein>
    <submittedName>
        <fullName evidence="2">CHAT domain-containing protein</fullName>
    </submittedName>
</protein>
<dbReference type="Pfam" id="PF12770">
    <property type="entry name" value="CHAT"/>
    <property type="match status" value="1"/>
</dbReference>
<accession>A0ABW7ALD8</accession>
<evidence type="ECO:0000259" key="1">
    <source>
        <dbReference type="Pfam" id="PF12770"/>
    </source>
</evidence>
<dbReference type="Gene3D" id="1.25.40.10">
    <property type="entry name" value="Tetratricopeptide repeat domain"/>
    <property type="match status" value="2"/>
</dbReference>
<dbReference type="PANTHER" id="PTHR10098:SF108">
    <property type="entry name" value="TETRATRICOPEPTIDE REPEAT PROTEIN 28"/>
    <property type="match status" value="1"/>
</dbReference>
<proteinExistence type="predicted"/>
<dbReference type="PANTHER" id="PTHR10098">
    <property type="entry name" value="RAPSYN-RELATED"/>
    <property type="match status" value="1"/>
</dbReference>
<dbReference type="InterPro" id="IPR011990">
    <property type="entry name" value="TPR-like_helical_dom_sf"/>
</dbReference>
<dbReference type="EMBL" id="JBICRM010000026">
    <property type="protein sequence ID" value="MFG1708198.1"/>
    <property type="molecule type" value="Genomic_DNA"/>
</dbReference>
<dbReference type="InterPro" id="IPR024983">
    <property type="entry name" value="CHAT_dom"/>
</dbReference>
<dbReference type="Proteomes" id="UP001603978">
    <property type="component" value="Unassembled WGS sequence"/>
</dbReference>
<evidence type="ECO:0000313" key="2">
    <source>
        <dbReference type="EMBL" id="MFG1708198.1"/>
    </source>
</evidence>
<evidence type="ECO:0000313" key="3">
    <source>
        <dbReference type="Proteomes" id="UP001603978"/>
    </source>
</evidence>